<protein>
    <recommendedName>
        <fullName evidence="3">DUF493 domain-containing protein</fullName>
    </recommendedName>
</protein>
<organism evidence="1 2">
    <name type="scientific">Rohdeia mirabilis</name>
    <dbReference type="NCBI Taxonomy" id="2528008"/>
    <lineage>
        <taxon>Bacteria</taxon>
        <taxon>Pseudomonadati</taxon>
        <taxon>Planctomycetota</taxon>
        <taxon>Planctomycetia</taxon>
        <taxon>Planctomycetia incertae sedis</taxon>
        <taxon>Rohdeia</taxon>
    </lineage>
</organism>
<evidence type="ECO:0000313" key="1">
    <source>
        <dbReference type="EMBL" id="QDU84663.1"/>
    </source>
</evidence>
<gene>
    <name evidence="1" type="ORF">Pla163_17750</name>
</gene>
<dbReference type="EMBL" id="CP036290">
    <property type="protein sequence ID" value="QDU84663.1"/>
    <property type="molecule type" value="Genomic_DNA"/>
</dbReference>
<evidence type="ECO:0008006" key="3">
    <source>
        <dbReference type="Google" id="ProtNLM"/>
    </source>
</evidence>
<dbReference type="SUPFAM" id="SSF117991">
    <property type="entry name" value="YbeD/HP0495-like"/>
    <property type="match status" value="1"/>
</dbReference>
<reference evidence="1 2" key="1">
    <citation type="submission" date="2019-02" db="EMBL/GenBank/DDBJ databases">
        <title>Deep-cultivation of Planctomycetes and their phenomic and genomic characterization uncovers novel biology.</title>
        <authorList>
            <person name="Wiegand S."/>
            <person name="Jogler M."/>
            <person name="Boedeker C."/>
            <person name="Pinto D."/>
            <person name="Vollmers J."/>
            <person name="Rivas-Marin E."/>
            <person name="Kohn T."/>
            <person name="Peeters S.H."/>
            <person name="Heuer A."/>
            <person name="Rast P."/>
            <person name="Oberbeckmann S."/>
            <person name="Bunk B."/>
            <person name="Jeske O."/>
            <person name="Meyerdierks A."/>
            <person name="Storesund J.E."/>
            <person name="Kallscheuer N."/>
            <person name="Luecker S."/>
            <person name="Lage O.M."/>
            <person name="Pohl T."/>
            <person name="Merkel B.J."/>
            <person name="Hornburger P."/>
            <person name="Mueller R.-W."/>
            <person name="Bruemmer F."/>
            <person name="Labrenz M."/>
            <person name="Spormann A.M."/>
            <person name="Op den Camp H."/>
            <person name="Overmann J."/>
            <person name="Amann R."/>
            <person name="Jetten M.S.M."/>
            <person name="Mascher T."/>
            <person name="Medema M.H."/>
            <person name="Devos D.P."/>
            <person name="Kaster A.-K."/>
            <person name="Ovreas L."/>
            <person name="Rohde M."/>
            <person name="Galperin M.Y."/>
            <person name="Jogler C."/>
        </authorList>
    </citation>
    <scope>NUCLEOTIDE SEQUENCE [LARGE SCALE GENOMIC DNA]</scope>
    <source>
        <strain evidence="1 2">Pla163</strain>
    </source>
</reference>
<evidence type="ECO:0000313" key="2">
    <source>
        <dbReference type="Proteomes" id="UP000319342"/>
    </source>
</evidence>
<proteinExistence type="predicted"/>
<dbReference type="RefSeq" id="WP_145186609.1">
    <property type="nucleotide sequence ID" value="NZ_CP036290.1"/>
</dbReference>
<dbReference type="InterPro" id="IPR027471">
    <property type="entry name" value="YbeD-like_sf"/>
</dbReference>
<dbReference type="Gene3D" id="3.30.70.260">
    <property type="match status" value="1"/>
</dbReference>
<keyword evidence="2" id="KW-1185">Reference proteome</keyword>
<dbReference type="AlphaFoldDB" id="A0A518CZM2"/>
<dbReference type="Pfam" id="PF04359">
    <property type="entry name" value="DUF493"/>
    <property type="match status" value="1"/>
</dbReference>
<dbReference type="OrthoDB" id="281538at2"/>
<accession>A0A518CZM2</accession>
<dbReference type="InterPro" id="IPR007454">
    <property type="entry name" value="UPF0250_YbeD-like"/>
</dbReference>
<name>A0A518CZM2_9BACT</name>
<dbReference type="Proteomes" id="UP000319342">
    <property type="component" value="Chromosome"/>
</dbReference>
<sequence>MDVGDLEIHYPVRWQYTLFGRDEGALRAAIDAVLAGRDVTVDLSKRSTRGTYLSLSVELVVRDEDDRTGIWRALAARAEVLYVV</sequence>